<organism evidence="2 3">
    <name type="scientific">Psylliodes chrysocephalus</name>
    <dbReference type="NCBI Taxonomy" id="3402493"/>
    <lineage>
        <taxon>Eukaryota</taxon>
        <taxon>Metazoa</taxon>
        <taxon>Ecdysozoa</taxon>
        <taxon>Arthropoda</taxon>
        <taxon>Hexapoda</taxon>
        <taxon>Insecta</taxon>
        <taxon>Pterygota</taxon>
        <taxon>Neoptera</taxon>
        <taxon>Endopterygota</taxon>
        <taxon>Coleoptera</taxon>
        <taxon>Polyphaga</taxon>
        <taxon>Cucujiformia</taxon>
        <taxon>Chrysomeloidea</taxon>
        <taxon>Chrysomelidae</taxon>
        <taxon>Galerucinae</taxon>
        <taxon>Alticini</taxon>
        <taxon>Psylliodes</taxon>
    </lineage>
</organism>
<sequence length="179" mass="20779">MVEQFFISNIDHVSAEVKNVKTKRLPQETLQRLKEETATQIKSDRDSDDTPPVPETQPTQTNQQDQIDIDIQILPENAPIPNTQPQTDINDEDIYIRNELNKQYSYWTQIEATERPRIPKPRFNNQFLKPLKTINNILPTLIQESHTLEQIHTIIYSAAYTSITLNRQNARTQNTKVGN</sequence>
<evidence type="ECO:0000313" key="2">
    <source>
        <dbReference type="EMBL" id="CAH1114831.1"/>
    </source>
</evidence>
<keyword evidence="3" id="KW-1185">Reference proteome</keyword>
<dbReference type="OrthoDB" id="2194416at2759"/>
<dbReference type="Proteomes" id="UP001153636">
    <property type="component" value="Chromosome 8"/>
</dbReference>
<protein>
    <submittedName>
        <fullName evidence="2">Uncharacterized protein</fullName>
    </submittedName>
</protein>
<accession>A0A9P0GM46</accession>
<name>A0A9P0GM46_9CUCU</name>
<dbReference type="AlphaFoldDB" id="A0A9P0GM46"/>
<dbReference type="EMBL" id="OV651820">
    <property type="protein sequence ID" value="CAH1114831.1"/>
    <property type="molecule type" value="Genomic_DNA"/>
</dbReference>
<feature type="compositionally biased region" description="Basic and acidic residues" evidence="1">
    <location>
        <begin position="34"/>
        <end position="45"/>
    </location>
</feature>
<proteinExistence type="predicted"/>
<gene>
    <name evidence="2" type="ORF">PSYICH_LOCUS14870</name>
</gene>
<feature type="compositionally biased region" description="Low complexity" evidence="1">
    <location>
        <begin position="56"/>
        <end position="66"/>
    </location>
</feature>
<reference evidence="2" key="1">
    <citation type="submission" date="2022-01" db="EMBL/GenBank/DDBJ databases">
        <authorList>
            <person name="King R."/>
        </authorList>
    </citation>
    <scope>NUCLEOTIDE SEQUENCE</scope>
</reference>
<evidence type="ECO:0000256" key="1">
    <source>
        <dbReference type="SAM" id="MobiDB-lite"/>
    </source>
</evidence>
<feature type="region of interest" description="Disordered" evidence="1">
    <location>
        <begin position="34"/>
        <end position="66"/>
    </location>
</feature>
<evidence type="ECO:0000313" key="3">
    <source>
        <dbReference type="Proteomes" id="UP001153636"/>
    </source>
</evidence>